<protein>
    <submittedName>
        <fullName evidence="2">Cell division FtsZ-interacting protein ZapD</fullName>
    </submittedName>
</protein>
<evidence type="ECO:0000313" key="3">
    <source>
        <dbReference type="Proteomes" id="UP001183629"/>
    </source>
</evidence>
<dbReference type="EMBL" id="JAVDYC010000001">
    <property type="protein sequence ID" value="MDR7324646.1"/>
    <property type="molecule type" value="Genomic_DNA"/>
</dbReference>
<name>A0AAE3ZRW9_9ACTN</name>
<keyword evidence="3" id="KW-1185">Reference proteome</keyword>
<reference evidence="2 3" key="1">
    <citation type="submission" date="2023-07" db="EMBL/GenBank/DDBJ databases">
        <title>Sequencing the genomes of 1000 actinobacteria strains.</title>
        <authorList>
            <person name="Klenk H.-P."/>
        </authorList>
    </citation>
    <scope>NUCLEOTIDE SEQUENCE [LARGE SCALE GENOMIC DNA]</scope>
    <source>
        <strain evidence="2 3">DSM 44711</strain>
    </source>
</reference>
<organism evidence="2 3">
    <name type="scientific">Catenuloplanes niger</name>
    <dbReference type="NCBI Taxonomy" id="587534"/>
    <lineage>
        <taxon>Bacteria</taxon>
        <taxon>Bacillati</taxon>
        <taxon>Actinomycetota</taxon>
        <taxon>Actinomycetes</taxon>
        <taxon>Micromonosporales</taxon>
        <taxon>Micromonosporaceae</taxon>
        <taxon>Catenuloplanes</taxon>
    </lineage>
</organism>
<sequence>MTLTLEREQNRTVTTSVTVHDVPDDVLEALLRQARERGGSLQDLLLSVLTREAKISRNRQLLADIRRDLELTGGAGPDAPDAADIIRRERRGEYDA</sequence>
<evidence type="ECO:0000256" key="1">
    <source>
        <dbReference type="SAM" id="MobiDB-lite"/>
    </source>
</evidence>
<dbReference type="SUPFAM" id="SSF47598">
    <property type="entry name" value="Ribbon-helix-helix"/>
    <property type="match status" value="1"/>
</dbReference>
<dbReference type="AlphaFoldDB" id="A0AAE3ZRW9"/>
<feature type="region of interest" description="Disordered" evidence="1">
    <location>
        <begin position="71"/>
        <end position="96"/>
    </location>
</feature>
<dbReference type="Proteomes" id="UP001183629">
    <property type="component" value="Unassembled WGS sequence"/>
</dbReference>
<comment type="caution">
    <text evidence="2">The sequence shown here is derived from an EMBL/GenBank/DDBJ whole genome shotgun (WGS) entry which is preliminary data.</text>
</comment>
<keyword evidence="2" id="KW-0131">Cell cycle</keyword>
<evidence type="ECO:0000313" key="2">
    <source>
        <dbReference type="EMBL" id="MDR7324646.1"/>
    </source>
</evidence>
<dbReference type="RefSeq" id="WP_310418372.1">
    <property type="nucleotide sequence ID" value="NZ_JAVDYC010000001.1"/>
</dbReference>
<dbReference type="GO" id="GO:0006355">
    <property type="term" value="P:regulation of DNA-templated transcription"/>
    <property type="evidence" value="ECO:0007669"/>
    <property type="project" value="InterPro"/>
</dbReference>
<dbReference type="GO" id="GO:0051301">
    <property type="term" value="P:cell division"/>
    <property type="evidence" value="ECO:0007669"/>
    <property type="project" value="UniProtKB-KW"/>
</dbReference>
<feature type="compositionally biased region" description="Basic and acidic residues" evidence="1">
    <location>
        <begin position="84"/>
        <end position="96"/>
    </location>
</feature>
<proteinExistence type="predicted"/>
<keyword evidence="2" id="KW-0132">Cell division</keyword>
<dbReference type="InterPro" id="IPR010985">
    <property type="entry name" value="Ribbon_hlx_hlx"/>
</dbReference>
<accession>A0AAE3ZRW9</accession>
<gene>
    <name evidence="2" type="ORF">J2S44_004896</name>
</gene>